<dbReference type="VEuPathDB" id="VectorBase:BGLB032995"/>
<proteinExistence type="predicted"/>
<dbReference type="Proteomes" id="UP000076420">
    <property type="component" value="Unassembled WGS sequence"/>
</dbReference>
<sequence length="106" mass="11178">MDGNSPGKKRQRPTTSRAPNADGEKEKADSSIELEHVLGISVYSGSALTCHPMSGLVAYPAGCVLVLLDSVKNKQVATLHTPRKSITAASFSWTSARGQSLGHLSD</sequence>
<protein>
    <submittedName>
        <fullName evidence="2">Uncharacterized protein</fullName>
    </submittedName>
</protein>
<evidence type="ECO:0000313" key="2">
    <source>
        <dbReference type="EnsemblMetazoa" id="BGLB032995-PA"/>
    </source>
</evidence>
<dbReference type="PANTHER" id="PTHR44813:SF1">
    <property type="entry name" value="MITOGEN-ACTIVATED PROTEIN KINASE-BINDING PROTEIN 1"/>
    <property type="match status" value="1"/>
</dbReference>
<dbReference type="InterPro" id="IPR055292">
    <property type="entry name" value="MABP1"/>
</dbReference>
<reference evidence="2" key="1">
    <citation type="submission" date="2020-05" db="UniProtKB">
        <authorList>
            <consortium name="EnsemblMetazoa"/>
        </authorList>
    </citation>
    <scope>IDENTIFICATION</scope>
    <source>
        <strain evidence="2">BB02</strain>
    </source>
</reference>
<feature type="region of interest" description="Disordered" evidence="1">
    <location>
        <begin position="1"/>
        <end position="30"/>
    </location>
</feature>
<dbReference type="EnsemblMetazoa" id="BGLB032995-RA">
    <property type="protein sequence ID" value="BGLB032995-PA"/>
    <property type="gene ID" value="BGLB032995"/>
</dbReference>
<name>A0A2C9LN70_BIOGL</name>
<evidence type="ECO:0000256" key="1">
    <source>
        <dbReference type="SAM" id="MobiDB-lite"/>
    </source>
</evidence>
<gene>
    <name evidence="2" type="primary">106057805</name>
</gene>
<organism evidence="2 3">
    <name type="scientific">Biomphalaria glabrata</name>
    <name type="common">Bloodfluke planorb</name>
    <name type="synonym">Freshwater snail</name>
    <dbReference type="NCBI Taxonomy" id="6526"/>
    <lineage>
        <taxon>Eukaryota</taxon>
        <taxon>Metazoa</taxon>
        <taxon>Spiralia</taxon>
        <taxon>Lophotrochozoa</taxon>
        <taxon>Mollusca</taxon>
        <taxon>Gastropoda</taxon>
        <taxon>Heterobranchia</taxon>
        <taxon>Euthyneura</taxon>
        <taxon>Panpulmonata</taxon>
        <taxon>Hygrophila</taxon>
        <taxon>Lymnaeoidea</taxon>
        <taxon>Planorbidae</taxon>
        <taxon>Biomphalaria</taxon>
    </lineage>
</organism>
<dbReference type="KEGG" id="bgt:106057805"/>
<dbReference type="PANTHER" id="PTHR44813">
    <property type="entry name" value="MITOGEN-ACTIVATED PROTEIN KINASE-BINDING PROTEIN 1"/>
    <property type="match status" value="1"/>
</dbReference>
<dbReference type="AlphaFoldDB" id="A0A2C9LN70"/>
<evidence type="ECO:0000313" key="3">
    <source>
        <dbReference type="Proteomes" id="UP000076420"/>
    </source>
</evidence>
<dbReference type="VEuPathDB" id="VectorBase:BGLAX_033845"/>
<accession>A0A2C9LN70</accession>